<feature type="region of interest" description="Disordered" evidence="6">
    <location>
        <begin position="3590"/>
        <end position="3623"/>
    </location>
</feature>
<dbReference type="InterPro" id="IPR011050">
    <property type="entry name" value="Pectin_lyase_fold/virulence"/>
</dbReference>
<protein>
    <recommendedName>
        <fullName evidence="7">SRCR domain-containing protein</fullName>
    </recommendedName>
</protein>
<dbReference type="GO" id="GO:0045217">
    <property type="term" value="P:cell-cell junction maintenance"/>
    <property type="evidence" value="ECO:0007669"/>
    <property type="project" value="TreeGrafter"/>
</dbReference>
<dbReference type="SUPFAM" id="SSF56487">
    <property type="entry name" value="SRCR-like"/>
    <property type="match status" value="3"/>
</dbReference>
<dbReference type="EMBL" id="SDOV01000004">
    <property type="protein sequence ID" value="KAH7642036.1"/>
    <property type="molecule type" value="Genomic_DNA"/>
</dbReference>
<dbReference type="GO" id="GO:0016020">
    <property type="term" value="C:membrane"/>
    <property type="evidence" value="ECO:0007669"/>
    <property type="project" value="InterPro"/>
</dbReference>
<evidence type="ECO:0000256" key="1">
    <source>
        <dbReference type="ARBA" id="ARBA00022729"/>
    </source>
</evidence>
<feature type="domain" description="SRCR" evidence="7">
    <location>
        <begin position="517"/>
        <end position="621"/>
    </location>
</feature>
<dbReference type="InterPro" id="IPR012334">
    <property type="entry name" value="Pectin_lyas_fold"/>
</dbReference>
<feature type="disulfide bond" evidence="5">
    <location>
        <begin position="1561"/>
        <end position="1571"/>
    </location>
</feature>
<dbReference type="PROSITE" id="PS50287">
    <property type="entry name" value="SRCR_2"/>
    <property type="match status" value="3"/>
</dbReference>
<dbReference type="InterPro" id="IPR053243">
    <property type="entry name" value="SJ_maturation_regulator"/>
</dbReference>
<dbReference type="Gene3D" id="3.10.250.10">
    <property type="entry name" value="SRCR-like domain"/>
    <property type="match status" value="3"/>
</dbReference>
<feature type="disulfide bond" evidence="5">
    <location>
        <begin position="2528"/>
        <end position="2538"/>
    </location>
</feature>
<reference evidence="8" key="2">
    <citation type="journal article" date="2021" name="World Allergy Organ. J.">
        <title>Chromosome-level assembly of Dermatophagoides farinae genome and transcriptome reveals two novel allergens Der f 37 and Der f 39.</title>
        <authorList>
            <person name="Chen J."/>
            <person name="Cai Z."/>
            <person name="Fan D."/>
            <person name="Hu J."/>
            <person name="Hou Y."/>
            <person name="He Y."/>
            <person name="Zhang Z."/>
            <person name="Zhao Z."/>
            <person name="Gao P."/>
            <person name="Hu W."/>
            <person name="Sun J."/>
            <person name="Li J."/>
            <person name="Ji K."/>
        </authorList>
    </citation>
    <scope>NUCLEOTIDE SEQUENCE</scope>
    <source>
        <strain evidence="8">JKM2019</strain>
    </source>
</reference>
<dbReference type="InterPro" id="IPR016187">
    <property type="entry name" value="CTDL_fold"/>
</dbReference>
<dbReference type="Proteomes" id="UP000828236">
    <property type="component" value="Unassembled WGS sequence"/>
</dbReference>
<evidence type="ECO:0000256" key="2">
    <source>
        <dbReference type="ARBA" id="ARBA00022737"/>
    </source>
</evidence>
<keyword evidence="3 5" id="KW-1015">Disulfide bond</keyword>
<dbReference type="SMART" id="SM00710">
    <property type="entry name" value="PbH1"/>
    <property type="match status" value="17"/>
</dbReference>
<name>A0A9D4SHT3_DERFA</name>
<dbReference type="InterPro" id="IPR006626">
    <property type="entry name" value="PbH1"/>
</dbReference>
<evidence type="ECO:0000256" key="6">
    <source>
        <dbReference type="SAM" id="MobiDB-lite"/>
    </source>
</evidence>
<gene>
    <name evidence="8" type="ORF">HUG17_5081</name>
</gene>
<feature type="region of interest" description="Disordered" evidence="6">
    <location>
        <begin position="3643"/>
        <end position="3680"/>
    </location>
</feature>
<comment type="caution">
    <text evidence="5">Lacks conserved residue(s) required for the propagation of feature annotation.</text>
</comment>
<dbReference type="InterPro" id="IPR001190">
    <property type="entry name" value="SRCR"/>
</dbReference>
<evidence type="ECO:0000313" key="8">
    <source>
        <dbReference type="EMBL" id="KAH7642036.1"/>
    </source>
</evidence>
<feature type="domain" description="SRCR" evidence="7">
    <location>
        <begin position="2451"/>
        <end position="2538"/>
    </location>
</feature>
<dbReference type="CDD" id="cd00037">
    <property type="entry name" value="CLECT"/>
    <property type="match status" value="1"/>
</dbReference>
<dbReference type="Pfam" id="PF00530">
    <property type="entry name" value="SRCR"/>
    <property type="match status" value="3"/>
</dbReference>
<proteinExistence type="predicted"/>
<keyword evidence="1" id="KW-0732">Signal</keyword>
<evidence type="ECO:0000256" key="3">
    <source>
        <dbReference type="ARBA" id="ARBA00023157"/>
    </source>
</evidence>
<feature type="compositionally biased region" description="Low complexity" evidence="6">
    <location>
        <begin position="3659"/>
        <end position="3672"/>
    </location>
</feature>
<accession>A0A9D4SHT3</accession>
<feature type="compositionally biased region" description="Polar residues" evidence="6">
    <location>
        <begin position="3594"/>
        <end position="3608"/>
    </location>
</feature>
<sequence length="3863" mass="440196">MSSSPSTTTTTTKTTAKPSTIPTIANIRPCVSADHRHSFHDDGHWQHQTSCFFRQQSSSPVNNEIRHYDDYDYFNAKQSTNKIQIKKFNLKHRNNKINDCSTTKNDNTFNSSKKLPSSLMNTVKKTNTVPQTAIPQLFLPSQSSASTLRSSRRCGNNNPISSQHYNLNNCPDHDSFVTTTTTHASMIIETISNKNDDNNHRLDKFVSKKLKNRQKSTTNIMKQVHEFQSKSNFFNLQSIRSQNHYPSIDRKIYMDSQQKFCKIFHHSSIKKLNMTDKQIFNHSHENTIMSAPSVKLKHCYCSYVFENNLNNTTYSHWLRQPQQSILSKLFFISILLLLSSTQFLNIIIPVISAQSLQQQSSKHYSRYYPPYVIESQSQQQNQNQNQPSSFNQRQGRINDYDDQNKLSSTFDGGEIFGQKILAKQSSYRHDDYTTAKNQKADYEIRSNILIHQNSHLIIEPGVRLAFSPGIGIIVHGSLNATGTSTSKIILTISNGATKLPMINAEGIHHQKPLWPNIRLVDGQRVEQGRLQLKYKGHWHSVCTNSRNWTRNDVEVVCHQLGFTGGHWYRWFKRNNDSRQFMLENPGCHGNEPTVQDCQNWSQRRIGSGVCDFHQDIGISCDNNQDSRNHWRGIEFINSDSRVTSIMSNKMDSRRSNSAIEHVIIEYAGQQSDGKLLPALSSIGSVPPHINHLAIYRSAYTALNITDPINGFEIMNSKFIENRAYGVYVNTSTGRVHLSSVEIEDNGADGVRFVHFDKTDYSSDNFCETPNLGTSQVFPIKYTYRQSASKAPTEECCQEFYSKDWEGQRITVHFPLLMSGVEDYGALNEYLVQPYIPHVGREGSIYIIDGHSGRIIADFFIRNNTKIQSVSSIIGNGPLRICYRPAHYRRVLFTIQVVVDYGREYDVTLSNSRIVANNGRGLWFQDLRSGAVVNRTLISNHDYVAGLNIDRGVGTIIVNNSIISNNIADGVNITNGGGYLHIDRTEIVNNTGRGIAVWFNESINLGAFNYSSHVTRCSVSNNQIGLLIFSGCHFSSTLWHQGAYWNISLNDFFDQREQGLLYHSCIPRPRILKMQLKPLVTNISIGHNRFLSNELHAIHVAPLFFTKLNIAHNEFSGHKKAVLYINSQDHFCVQQFVEDAERFPFSFFNGNANNNDGGHTLMNQRSLALDLWPTVVRIRNNNFHNNRGYYVASIGLLEPESSINVNFSSLSQKILFTRNILHDNIIREPFENLNSRSRVAAVLCVTSSNVLIWRNEFINPSSKYELGVHLGVQYRLVNASLNYWGTSSSSISMRMNFGEYHADKHLDSAAEVYERIFDRKNRYNLAQVEFLPYILIPNALESDRSALSLINDREKILQFFHGNPTGEIGGQVKGQVNLRSGKYFVKHDIYISPEGELVLNPGTVLHFDQSVGIFVQGKFKAKGHKKSDIKFLLASHKSSNYRSKRNVTLPIEVASVINSTMAKFNNRSIAALDQKSPVSFKLKQTSYYSQNIRLSNGTEGLLEVKIGNDWGTVCGYNFDIEDASVACHQLGLVLNERDWRLEKSEFWNSKNSRIILLTNVQCTHLDTDLTKCKAERMSNNDFEGGWCPKGEVGIRCFPEAWAGIRFGMLTQEVILEHITVEKAGLIDYRTRKFGPALQFDFNRFAIRDSIITSNIDSGVGILWNDVISEPNDDRLLTIIDTKIMGNLNHGIVTSTQGIRIENCLIADNKVSGFHYEPNFRREKQEELASWIVKQPIHNRKTSVFIIIPGETASDQSIYLGDIGRQVYVYVPRRPTPISKPFHLLIRTDPGKRIGVMAISPIFLTRSSESLRLYSPLIDSIHASKMMWDIRRNLTTFPFIYPGYRLMLEYSTGELPYGGILLLFTPKQYLRNIPGEPSFVEKSLQEQREMNTMILVNNEFIENGKGISSAHCSMNIDLNGNYCKRYGNETIIVRNNLITKSKGAGLFVNSFAYSSMIPYSLLVNMIEFNEMPQQEYDITYASSVIAEINYTLIENRFVENAEYGSIVLYDHSLYANSDMQQVTVQSMPGFVLSNAIGANYPSNTNLFHWNIHHCTLEGNKNGGVDLKLPYTWLYNENFTHTVVVEDSNFLKNQNFEFVIGGHYARVNITRNKFLDNQCKIGLVSILGMEKLTRVVQNEMNDNYVQRYVIEMNMESHADKFGTVTAMINRNKIRNNRFSGAAIQFTNAEEMSNAYTPETYAIAIRGLQQVNVTRNILTNRNLQFELLAGVKAGSIHNELNARENFWGIGFDPQTIRERIFDFDDWNSFSTTIFSPWLSNDHSDASLVHDQSTIDALSQSSLIPQLLGGRLNQSLVLHARDRPYVVQTDLTIMPDTTLTIRPGVEIEFYPSVGILVLGDLNAIGIENKPILFRPITRNSNHSNILQPKMMNSWTERSKSYGRKRQIPMTEQLVYSKSDHGGVRLCLTETCDPETEIKAEEKMKHQLSWFADSGYPKLASNDRRRHGFMEIYNLTTLQWTPICDPRFTERDAQVVCRQLGFSTLNVFVRRASRSDMDPTLITRVSEWPESLECKGSESNLAECDLRTFSKDSYDRKSTLFENAPLYHSKLLSTNFYRKTHQNQIVDNQTQELLFYMNDDWRSLEERSLIQSTACRHDGDEFVYIFCGEDNNRFNKDDSQLFEHWGGIRFALPEFEEDDSKKFLANNNNNNRKQFQKSAMHYVNIIGAGVLHGEKNAAVQMIQRSIPLEFVTIQNSAYHAVETLAPPESLKIHRLRAENNLGAGLNLLLSGTSTSESSRVPYEPITDGSVFTVPYNAFSMVDICDARKQLRVKEKIIVYYKYDNRPVDCVKIFTSANPLKNIGIRFLQLNLWSKFTETAGKVNTFEEDYIQGKKFAYQTEDIFHNKIHELIDETTDSYVDASLITSMSDSIMIWDGDIFNETTRHLIGEVYSDSTQEFLKRTSINPLWPKTLSRQRRYTTSTRRPPLTTNGPESSAKNILYKSTGFSMSLQLHVSGASGRYGFIAEVTTLPSAYHDERDIQHNITFSDINDNNAGALLYQSVGESVPQLALLNNMFKRNCRNLWGNFSTCEGQTIDLKIQNSPHLYFQNNLITDNRAGGLKISATSFTAVSALNAHLINNLFADNYQKEALYFEGANSYQKVDVDRNYFSRNRSPHRSNMVFGRAIVEFHENVIINNYGDNQLFMAGFAHAQSSSKLQRCTKNFFYNNHAKNERGEQSTIIVSTIGQIYSDNYLVNPDNDFELSTRNRTIINAATYSLKQNLIEPTSFAAVLASAIVQAPYNWWGFNETSAIEARIRDSRDSFYLIPVQFEPFYSGNWSVLSGSCYGGYQKIADTCFVYVGGRMTYDLARKFCGKDNSSMPFIRASNQEELMHYIYLQQPLFNRRRHPVWVQSFDVPIGSCSVLIDGHVRVHDCNDELPFLCERDPEIGISTATLDYWYQEPLGMAVIGISFLTMLLTMACICCWICKSRHRHLEKLERRNSIRASIRSSRSLASMSALNDSQYFTNRKLLSESNPNVNGSINGSINPSYRPIPLHSASGHQRQSQSMQQDHYGESLSSTFPIYTSDHNERLVLAQKRYDDAFKYGQNSRTSNTDIMRSANLQQPTFDMVYDNRAFKQGPTDQSTPMMSPLSFSSREEHHNPTLRTWTPETNSTLDFKVKPALDPQELSQYTESSEDLHKPPPSTSSSTASDLPSPTSGQLSNRPRFYQPRLQQSTMMKSQPIHPPPPPPIRRLIQSRDQRNENRQRRSMDPTMFLHHEDEEPSISHENKDMPMETTFDGELLTFDHHQNEIHNRKEFKKPIYHQTDLDGVNTNYHMGGSQPSLTYGSYAPSTIESESNNPYLETSLDNDSFHGNNFPAIANSKHNISSSTNAATKARLYASQPLETSM</sequence>
<feature type="compositionally biased region" description="Low complexity" evidence="6">
    <location>
        <begin position="2932"/>
        <end position="2943"/>
    </location>
</feature>
<dbReference type="Gene3D" id="2.160.20.10">
    <property type="entry name" value="Single-stranded right-handed beta-helix, Pectin lyase-like"/>
    <property type="match status" value="1"/>
</dbReference>
<dbReference type="SMART" id="SM00202">
    <property type="entry name" value="SR"/>
    <property type="match status" value="3"/>
</dbReference>
<dbReference type="SUPFAM" id="SSF56436">
    <property type="entry name" value="C-type lectin-like"/>
    <property type="match status" value="1"/>
</dbReference>
<evidence type="ECO:0000256" key="4">
    <source>
        <dbReference type="ARBA" id="ARBA00023180"/>
    </source>
</evidence>
<dbReference type="PANTHER" id="PTHR47653:SF1">
    <property type="entry name" value="DELETED IN MALIGNANT BRAIN TUMORS 1 PROTEIN"/>
    <property type="match status" value="1"/>
</dbReference>
<feature type="region of interest" description="Disordered" evidence="6">
    <location>
        <begin position="376"/>
        <end position="402"/>
    </location>
</feature>
<feature type="compositionally biased region" description="Low complexity" evidence="6">
    <location>
        <begin position="376"/>
        <end position="394"/>
    </location>
</feature>
<dbReference type="InterPro" id="IPR036772">
    <property type="entry name" value="SRCR-like_dom_sf"/>
</dbReference>
<dbReference type="PANTHER" id="PTHR47653">
    <property type="entry name" value="PROTEIN BARK BEETLE"/>
    <property type="match status" value="1"/>
</dbReference>
<dbReference type="SUPFAM" id="SSF51126">
    <property type="entry name" value="Pectin lyase-like"/>
    <property type="match status" value="3"/>
</dbReference>
<feature type="disulfide bond" evidence="5">
    <location>
        <begin position="587"/>
        <end position="597"/>
    </location>
</feature>
<organism evidence="8">
    <name type="scientific">Dermatophagoides farinae</name>
    <name type="common">American house dust mite</name>
    <dbReference type="NCBI Taxonomy" id="6954"/>
    <lineage>
        <taxon>Eukaryota</taxon>
        <taxon>Metazoa</taxon>
        <taxon>Ecdysozoa</taxon>
        <taxon>Arthropoda</taxon>
        <taxon>Chelicerata</taxon>
        <taxon>Arachnida</taxon>
        <taxon>Acari</taxon>
        <taxon>Acariformes</taxon>
        <taxon>Sarcoptiformes</taxon>
        <taxon>Astigmata</taxon>
        <taxon>Psoroptidia</taxon>
        <taxon>Analgoidea</taxon>
        <taxon>Pyroglyphidae</taxon>
        <taxon>Dermatophagoidinae</taxon>
        <taxon>Dermatophagoides</taxon>
    </lineage>
</organism>
<evidence type="ECO:0000259" key="7">
    <source>
        <dbReference type="PROSITE" id="PS50287"/>
    </source>
</evidence>
<feature type="region of interest" description="Disordered" evidence="6">
    <location>
        <begin position="1"/>
        <end position="20"/>
    </location>
</feature>
<comment type="caution">
    <text evidence="8">The sequence shown here is derived from an EMBL/GenBank/DDBJ whole genome shotgun (WGS) entry which is preliminary data.</text>
</comment>
<feature type="region of interest" description="Disordered" evidence="6">
    <location>
        <begin position="2929"/>
        <end position="2948"/>
    </location>
</feature>
<reference evidence="8" key="1">
    <citation type="submission" date="2020-06" db="EMBL/GenBank/DDBJ databases">
        <authorList>
            <person name="Ji K."/>
            <person name="Li J."/>
        </authorList>
    </citation>
    <scope>NUCLEOTIDE SEQUENCE</scope>
    <source>
        <strain evidence="8">JKM2019</strain>
        <tissue evidence="8">Whole body</tissue>
    </source>
</reference>
<feature type="domain" description="SRCR" evidence="7">
    <location>
        <begin position="1491"/>
        <end position="1596"/>
    </location>
</feature>
<keyword evidence="2" id="KW-0677">Repeat</keyword>
<evidence type="ECO:0000256" key="5">
    <source>
        <dbReference type="PROSITE-ProRule" id="PRU00196"/>
    </source>
</evidence>
<keyword evidence="4" id="KW-0325">Glycoprotein</keyword>